<dbReference type="Gene3D" id="3.30.40.10">
    <property type="entry name" value="Zinc/RING finger domain, C3HC4 (zinc finger)"/>
    <property type="match status" value="1"/>
</dbReference>
<reference evidence="4" key="1">
    <citation type="submission" date="2021-06" db="EMBL/GenBank/DDBJ databases">
        <authorList>
            <person name="Kallberg Y."/>
            <person name="Tangrot J."/>
            <person name="Rosling A."/>
        </authorList>
    </citation>
    <scope>NUCLEOTIDE SEQUENCE</scope>
    <source>
        <strain evidence="4">MT106</strain>
    </source>
</reference>
<feature type="compositionally biased region" description="Basic and acidic residues" evidence="2">
    <location>
        <begin position="117"/>
        <end position="130"/>
    </location>
</feature>
<protein>
    <submittedName>
        <fullName evidence="4">4543_t:CDS:1</fullName>
    </submittedName>
</protein>
<keyword evidence="1" id="KW-0862">Zinc</keyword>
<evidence type="ECO:0000313" key="4">
    <source>
        <dbReference type="EMBL" id="CAG8628491.1"/>
    </source>
</evidence>
<evidence type="ECO:0000259" key="3">
    <source>
        <dbReference type="PROSITE" id="PS50089"/>
    </source>
</evidence>
<dbReference type="GO" id="GO:0008270">
    <property type="term" value="F:zinc ion binding"/>
    <property type="evidence" value="ECO:0007669"/>
    <property type="project" value="UniProtKB-KW"/>
</dbReference>
<gene>
    <name evidence="4" type="ORF">AGERDE_LOCUS10414</name>
</gene>
<evidence type="ECO:0000256" key="2">
    <source>
        <dbReference type="SAM" id="MobiDB-lite"/>
    </source>
</evidence>
<dbReference type="SUPFAM" id="SSF57850">
    <property type="entry name" value="RING/U-box"/>
    <property type="match status" value="1"/>
</dbReference>
<proteinExistence type="predicted"/>
<dbReference type="InterPro" id="IPR013083">
    <property type="entry name" value="Znf_RING/FYVE/PHD"/>
</dbReference>
<dbReference type="Proteomes" id="UP000789831">
    <property type="component" value="Unassembled WGS sequence"/>
</dbReference>
<feature type="non-terminal residue" evidence="4">
    <location>
        <position position="1"/>
    </location>
</feature>
<accession>A0A9N9DAW8</accession>
<keyword evidence="1" id="KW-0863">Zinc-finger</keyword>
<name>A0A9N9DAW8_9GLOM</name>
<comment type="caution">
    <text evidence="4">The sequence shown here is derived from an EMBL/GenBank/DDBJ whole genome shotgun (WGS) entry which is preliminary data.</text>
</comment>
<dbReference type="EMBL" id="CAJVPL010003216">
    <property type="protein sequence ID" value="CAG8628491.1"/>
    <property type="molecule type" value="Genomic_DNA"/>
</dbReference>
<dbReference type="PROSITE" id="PS50089">
    <property type="entry name" value="ZF_RING_2"/>
    <property type="match status" value="1"/>
</dbReference>
<evidence type="ECO:0000256" key="1">
    <source>
        <dbReference type="PROSITE-ProRule" id="PRU00175"/>
    </source>
</evidence>
<keyword evidence="1" id="KW-0479">Metal-binding</keyword>
<organism evidence="4 5">
    <name type="scientific">Ambispora gerdemannii</name>
    <dbReference type="NCBI Taxonomy" id="144530"/>
    <lineage>
        <taxon>Eukaryota</taxon>
        <taxon>Fungi</taxon>
        <taxon>Fungi incertae sedis</taxon>
        <taxon>Mucoromycota</taxon>
        <taxon>Glomeromycotina</taxon>
        <taxon>Glomeromycetes</taxon>
        <taxon>Archaeosporales</taxon>
        <taxon>Ambisporaceae</taxon>
        <taxon>Ambispora</taxon>
    </lineage>
</organism>
<dbReference type="OrthoDB" id="2424060at2759"/>
<evidence type="ECO:0000313" key="5">
    <source>
        <dbReference type="Proteomes" id="UP000789831"/>
    </source>
</evidence>
<keyword evidence="5" id="KW-1185">Reference proteome</keyword>
<feature type="compositionally biased region" description="Polar residues" evidence="2">
    <location>
        <begin position="25"/>
        <end position="39"/>
    </location>
</feature>
<feature type="domain" description="RING-type" evidence="3">
    <location>
        <begin position="49"/>
        <end position="89"/>
    </location>
</feature>
<sequence length="190" mass="21906">ALVNTITPRHDQDPQLFENDPDTGLTETLQSKETTSSLKRTSEPTPEICSKCSETIFPGHSKPVVLLTCKHVIHFECIGNKRNLCPKCSSTDDLEKEGYYISPDISVNEAFKKKRKRQEDNTHENKPKESQNRKTLFELLVVPIFDEPSITVPSEEFNMEEISNKFHRLYYEVDDIEKKGDRTNREVFSV</sequence>
<dbReference type="SMART" id="SM00184">
    <property type="entry name" value="RING"/>
    <property type="match status" value="1"/>
</dbReference>
<dbReference type="InterPro" id="IPR001841">
    <property type="entry name" value="Znf_RING"/>
</dbReference>
<feature type="region of interest" description="Disordered" evidence="2">
    <location>
        <begin position="111"/>
        <end position="130"/>
    </location>
</feature>
<feature type="region of interest" description="Disordered" evidence="2">
    <location>
        <begin position="1"/>
        <end position="46"/>
    </location>
</feature>
<dbReference type="AlphaFoldDB" id="A0A9N9DAW8"/>